<reference evidence="2" key="1">
    <citation type="submission" date="2023-10" db="EMBL/GenBank/DDBJ databases">
        <title>Chromosome-level genome of the transformable northern wattle, Acacia crassicarpa.</title>
        <authorList>
            <person name="Massaro I."/>
            <person name="Sinha N.R."/>
            <person name="Poethig S."/>
            <person name="Leichty A.R."/>
        </authorList>
    </citation>
    <scope>NUCLEOTIDE SEQUENCE</scope>
    <source>
        <strain evidence="2">Acra3RX</strain>
        <tissue evidence="2">Leaf</tissue>
    </source>
</reference>
<organism evidence="2 3">
    <name type="scientific">Acacia crassicarpa</name>
    <name type="common">northern wattle</name>
    <dbReference type="NCBI Taxonomy" id="499986"/>
    <lineage>
        <taxon>Eukaryota</taxon>
        <taxon>Viridiplantae</taxon>
        <taxon>Streptophyta</taxon>
        <taxon>Embryophyta</taxon>
        <taxon>Tracheophyta</taxon>
        <taxon>Spermatophyta</taxon>
        <taxon>Magnoliopsida</taxon>
        <taxon>eudicotyledons</taxon>
        <taxon>Gunneridae</taxon>
        <taxon>Pentapetalae</taxon>
        <taxon>rosids</taxon>
        <taxon>fabids</taxon>
        <taxon>Fabales</taxon>
        <taxon>Fabaceae</taxon>
        <taxon>Caesalpinioideae</taxon>
        <taxon>mimosoid clade</taxon>
        <taxon>Acacieae</taxon>
        <taxon>Acacia</taxon>
    </lineage>
</organism>
<comment type="caution">
    <text evidence="2">The sequence shown here is derived from an EMBL/GenBank/DDBJ whole genome shotgun (WGS) entry which is preliminary data.</text>
</comment>
<dbReference type="InterPro" id="IPR018253">
    <property type="entry name" value="DnaJ_domain_CS"/>
</dbReference>
<dbReference type="InterPro" id="IPR036869">
    <property type="entry name" value="J_dom_sf"/>
</dbReference>
<dbReference type="SUPFAM" id="SSF46565">
    <property type="entry name" value="Chaperone J-domain"/>
    <property type="match status" value="1"/>
</dbReference>
<evidence type="ECO:0000259" key="1">
    <source>
        <dbReference type="PROSITE" id="PS50076"/>
    </source>
</evidence>
<dbReference type="Proteomes" id="UP001293593">
    <property type="component" value="Unassembled WGS sequence"/>
</dbReference>
<dbReference type="PRINTS" id="PR00625">
    <property type="entry name" value="JDOMAIN"/>
</dbReference>
<proteinExistence type="predicted"/>
<dbReference type="Gene3D" id="1.10.287.110">
    <property type="entry name" value="DnaJ domain"/>
    <property type="match status" value="1"/>
</dbReference>
<dbReference type="CDD" id="cd06257">
    <property type="entry name" value="DnaJ"/>
    <property type="match status" value="1"/>
</dbReference>
<dbReference type="PANTHER" id="PTHR44137">
    <property type="entry name" value="BNAC03G44070D PROTEIN"/>
    <property type="match status" value="1"/>
</dbReference>
<feature type="domain" description="J" evidence="1">
    <location>
        <begin position="47"/>
        <end position="111"/>
    </location>
</feature>
<dbReference type="EMBL" id="JAWXYG010000008">
    <property type="protein sequence ID" value="KAK4265818.1"/>
    <property type="molecule type" value="Genomic_DNA"/>
</dbReference>
<gene>
    <name evidence="2" type="ORF">QN277_026819</name>
</gene>
<keyword evidence="3" id="KW-1185">Reference proteome</keyword>
<evidence type="ECO:0000313" key="3">
    <source>
        <dbReference type="Proteomes" id="UP001293593"/>
    </source>
</evidence>
<dbReference type="PROSITE" id="PS50076">
    <property type="entry name" value="DNAJ_2"/>
    <property type="match status" value="1"/>
</dbReference>
<name>A0AAE1JA28_9FABA</name>
<dbReference type="PROSITE" id="PS00636">
    <property type="entry name" value="DNAJ_1"/>
    <property type="match status" value="1"/>
</dbReference>
<evidence type="ECO:0000313" key="2">
    <source>
        <dbReference type="EMBL" id="KAK4265818.1"/>
    </source>
</evidence>
<protein>
    <recommendedName>
        <fullName evidence="1">J domain-containing protein</fullName>
    </recommendedName>
</protein>
<dbReference type="InterPro" id="IPR001623">
    <property type="entry name" value="DnaJ_domain"/>
</dbReference>
<dbReference type="AlphaFoldDB" id="A0AAE1JA28"/>
<dbReference type="Pfam" id="PF00226">
    <property type="entry name" value="DnaJ"/>
    <property type="match status" value="1"/>
</dbReference>
<dbReference type="PANTHER" id="PTHR44137:SF13">
    <property type="entry name" value="CHAPERONE DNAJ-DOMAIN SUPERFAMILY PROTEIN"/>
    <property type="match status" value="1"/>
</dbReference>
<accession>A0AAE1JA28</accession>
<dbReference type="SMART" id="SM00271">
    <property type="entry name" value="DnaJ"/>
    <property type="match status" value="1"/>
</dbReference>
<sequence length="277" mass="32248">MGRMGQQQQESDLKTRLVLDICSLSTRSVVCVHRLLSNPANPPSFIDWYHILGVEENAGSNSIRKRYHKLALQLHPDKNKHPKAEIAFKLVSEAYACLSDAAKRKAFELERWKNFCFECKRIPYSSSSSSVPRNSNGGSSFKVWNIISRSRSYKFWRNIKEIRERFKEEAKVIENCLRANSMSRKESPIFSPADYLERSKSQRRTDRETPVFNPSDYLYQGYPHLRSQIFKNSDKFWYLQTENSVLHERGGAKYDSPVFEVRPERGMITSKFAFVPS</sequence>